<keyword evidence="1" id="KW-0813">Transport</keyword>
<accession>A0A8J7KE89</accession>
<sequence length="305" mass="33940">MHAITICKLSKSYRDQRFRKINALDQVSLEVHEGEAFGFVGPNGAGKSTAIKILTGVVRPDGGSAQLFGLESSNPEARKGIGYVPENPYLYDYLTPLEIVQLSLKMHHVKVDKPYKHSMGWLERFGLDAVANKVVRKFSKGMTQRTALASAMAINPRLLILDEPLSGLDPIGRREVVDLLAEYSRNGGTLFFSSHVLYDVERLADRFGLIFKGTLRATQKPSQLMAHDNAVMVVEYRGEQRDGARPLPDGVWRIELPANQLWSFLDSIRRDTEHVISFKPAGSQLERLFYETAEGSASGYVGSEA</sequence>
<dbReference type="InterPro" id="IPR003439">
    <property type="entry name" value="ABC_transporter-like_ATP-bd"/>
</dbReference>
<keyword evidence="3" id="KW-0547">Nucleotide-binding</keyword>
<evidence type="ECO:0000256" key="2">
    <source>
        <dbReference type="ARBA" id="ARBA00022475"/>
    </source>
</evidence>
<evidence type="ECO:0000313" key="6">
    <source>
        <dbReference type="EMBL" id="MBE9609219.1"/>
    </source>
</evidence>
<dbReference type="RefSeq" id="WP_194115730.1">
    <property type="nucleotide sequence ID" value="NZ_JADFUA010000003.1"/>
</dbReference>
<dbReference type="SMART" id="SM00382">
    <property type="entry name" value="AAA"/>
    <property type="match status" value="1"/>
</dbReference>
<dbReference type="Proteomes" id="UP000604481">
    <property type="component" value="Unassembled WGS sequence"/>
</dbReference>
<name>A0A8J7KE89_9NEIS</name>
<keyword evidence="7" id="KW-1185">Reference proteome</keyword>
<evidence type="ECO:0000313" key="7">
    <source>
        <dbReference type="Proteomes" id="UP000604481"/>
    </source>
</evidence>
<gene>
    <name evidence="6" type="ORF">INR99_07645</name>
</gene>
<dbReference type="InterPro" id="IPR027417">
    <property type="entry name" value="P-loop_NTPase"/>
</dbReference>
<dbReference type="PANTHER" id="PTHR42939">
    <property type="entry name" value="ABC TRANSPORTER ATP-BINDING PROTEIN ALBC-RELATED"/>
    <property type="match status" value="1"/>
</dbReference>
<evidence type="ECO:0000256" key="4">
    <source>
        <dbReference type="ARBA" id="ARBA00022840"/>
    </source>
</evidence>
<dbReference type="GO" id="GO:0005524">
    <property type="term" value="F:ATP binding"/>
    <property type="evidence" value="ECO:0007669"/>
    <property type="project" value="UniProtKB-KW"/>
</dbReference>
<protein>
    <submittedName>
        <fullName evidence="6">ABC transporter ATP-binding protein</fullName>
    </submittedName>
</protein>
<keyword evidence="4 6" id="KW-0067">ATP-binding</keyword>
<dbReference type="InterPro" id="IPR003593">
    <property type="entry name" value="AAA+_ATPase"/>
</dbReference>
<dbReference type="PROSITE" id="PS50893">
    <property type="entry name" value="ABC_TRANSPORTER_2"/>
    <property type="match status" value="1"/>
</dbReference>
<evidence type="ECO:0000256" key="3">
    <source>
        <dbReference type="ARBA" id="ARBA00022741"/>
    </source>
</evidence>
<dbReference type="InterPro" id="IPR051782">
    <property type="entry name" value="ABC_Transporter_VariousFunc"/>
</dbReference>
<dbReference type="AlphaFoldDB" id="A0A8J7KE89"/>
<reference evidence="6 7" key="1">
    <citation type="submission" date="2020-10" db="EMBL/GenBank/DDBJ databases">
        <title>The genome sequence of Chitinilyticum litopenaei 4Y14.</title>
        <authorList>
            <person name="Liu Y."/>
        </authorList>
    </citation>
    <scope>NUCLEOTIDE SEQUENCE [LARGE SCALE GENOMIC DNA]</scope>
    <source>
        <strain evidence="6 7">4Y14</strain>
    </source>
</reference>
<keyword evidence="2" id="KW-1003">Cell membrane</keyword>
<proteinExistence type="predicted"/>
<evidence type="ECO:0000256" key="1">
    <source>
        <dbReference type="ARBA" id="ARBA00022448"/>
    </source>
</evidence>
<dbReference type="GO" id="GO:0016887">
    <property type="term" value="F:ATP hydrolysis activity"/>
    <property type="evidence" value="ECO:0007669"/>
    <property type="project" value="InterPro"/>
</dbReference>
<dbReference type="PANTHER" id="PTHR42939:SF1">
    <property type="entry name" value="ABC TRANSPORTER ATP-BINDING PROTEIN ALBC-RELATED"/>
    <property type="match status" value="1"/>
</dbReference>
<evidence type="ECO:0000259" key="5">
    <source>
        <dbReference type="PROSITE" id="PS50893"/>
    </source>
</evidence>
<organism evidence="6 7">
    <name type="scientific">Chitinilyticum piscinae</name>
    <dbReference type="NCBI Taxonomy" id="2866724"/>
    <lineage>
        <taxon>Bacteria</taxon>
        <taxon>Pseudomonadati</taxon>
        <taxon>Pseudomonadota</taxon>
        <taxon>Betaproteobacteria</taxon>
        <taxon>Neisseriales</taxon>
        <taxon>Chitinibacteraceae</taxon>
        <taxon>Chitinilyticum</taxon>
    </lineage>
</organism>
<dbReference type="Gene3D" id="3.40.50.300">
    <property type="entry name" value="P-loop containing nucleotide triphosphate hydrolases"/>
    <property type="match status" value="1"/>
</dbReference>
<dbReference type="CDD" id="cd03230">
    <property type="entry name" value="ABC_DR_subfamily_A"/>
    <property type="match status" value="1"/>
</dbReference>
<feature type="domain" description="ABC transporter" evidence="5">
    <location>
        <begin position="4"/>
        <end position="237"/>
    </location>
</feature>
<dbReference type="Pfam" id="PF00005">
    <property type="entry name" value="ABC_tran"/>
    <property type="match status" value="1"/>
</dbReference>
<comment type="caution">
    <text evidence="6">The sequence shown here is derived from an EMBL/GenBank/DDBJ whole genome shotgun (WGS) entry which is preliminary data.</text>
</comment>
<dbReference type="EMBL" id="JADFUA010000003">
    <property type="protein sequence ID" value="MBE9609219.1"/>
    <property type="molecule type" value="Genomic_DNA"/>
</dbReference>
<dbReference type="SUPFAM" id="SSF52540">
    <property type="entry name" value="P-loop containing nucleoside triphosphate hydrolases"/>
    <property type="match status" value="1"/>
</dbReference>
<keyword evidence="2" id="KW-0472">Membrane</keyword>